<evidence type="ECO:0000256" key="3">
    <source>
        <dbReference type="ARBA" id="ARBA00022857"/>
    </source>
</evidence>
<comment type="catalytic activity">
    <reaction evidence="5">
        <text>7-aminomethyl-7-carbaguanine + 2 NADP(+) = 7-cyano-7-carbaguanine + 2 NADPH + 3 H(+)</text>
        <dbReference type="Rhea" id="RHEA:13409"/>
        <dbReference type="ChEBI" id="CHEBI:15378"/>
        <dbReference type="ChEBI" id="CHEBI:45075"/>
        <dbReference type="ChEBI" id="CHEBI:57783"/>
        <dbReference type="ChEBI" id="CHEBI:58349"/>
        <dbReference type="ChEBI" id="CHEBI:58703"/>
        <dbReference type="EC" id="1.7.1.13"/>
    </reaction>
</comment>
<dbReference type="HAMAP" id="MF_00818">
    <property type="entry name" value="QueF_type1"/>
    <property type="match status" value="1"/>
</dbReference>
<dbReference type="GO" id="GO:0033739">
    <property type="term" value="F:preQ1 synthase activity"/>
    <property type="evidence" value="ECO:0007669"/>
    <property type="project" value="UniProtKB-UniRule"/>
</dbReference>
<dbReference type="PANTHER" id="PTHR34354">
    <property type="entry name" value="NADPH-DEPENDENT 7-CYANO-7-DEAZAGUANINE REDUCTASE"/>
    <property type="match status" value="1"/>
</dbReference>
<sequence>MKANGIDLMGRDRECYNGRMEKPFLDEKGKEEVKKHLKPIPNSHPEKEYLIELVTDELTAICPFYGNPDFYRLRILYVPDQTVVELKSLKFYITAFRDYRTTHENLLNTIFDQLQELMKPRYMLIELDVAVRGGIKTRILRESGERPRIFEVETKLRI</sequence>
<organism evidence="6">
    <name type="scientific">candidate division WOR-3 bacterium</name>
    <dbReference type="NCBI Taxonomy" id="2052148"/>
    <lineage>
        <taxon>Bacteria</taxon>
        <taxon>Bacteria division WOR-3</taxon>
    </lineage>
</organism>
<comment type="subcellular location">
    <subcellularLocation>
        <location evidence="5">Cytoplasm</location>
    </subcellularLocation>
</comment>
<dbReference type="Proteomes" id="UP000885931">
    <property type="component" value="Unassembled WGS sequence"/>
</dbReference>
<name>A0A7C1B476_UNCW3</name>
<keyword evidence="2 5" id="KW-0671">Queuosine biosynthesis</keyword>
<dbReference type="NCBIfam" id="TIGR03139">
    <property type="entry name" value="QueF-II"/>
    <property type="match status" value="1"/>
</dbReference>
<keyword evidence="1 5" id="KW-0963">Cytoplasm</keyword>
<dbReference type="InterPro" id="IPR050084">
    <property type="entry name" value="NADPH_dep_7-cyano-7-deazaG_red"/>
</dbReference>
<keyword evidence="3 5" id="KW-0521">NADP</keyword>
<comment type="similarity">
    <text evidence="5">Belongs to the GTP cyclohydrolase I family. QueF type 1 subfamily.</text>
</comment>
<evidence type="ECO:0000256" key="5">
    <source>
        <dbReference type="HAMAP-Rule" id="MF_00818"/>
    </source>
</evidence>
<comment type="caution">
    <text evidence="6">The sequence shown here is derived from an EMBL/GenBank/DDBJ whole genome shotgun (WGS) entry which is preliminary data.</text>
</comment>
<protein>
    <recommendedName>
        <fullName evidence="5">NADPH-dependent 7-cyano-7-deazaguanine reductase</fullName>
        <ecNumber evidence="5">1.7.1.13</ecNumber>
    </recommendedName>
    <alternativeName>
        <fullName evidence="5">7-cyano-7-carbaguanine reductase</fullName>
    </alternativeName>
    <alternativeName>
        <fullName evidence="5">NADPH-dependent nitrile oxidoreductase</fullName>
    </alternativeName>
    <alternativeName>
        <fullName evidence="5">PreQ(0) reductase</fullName>
    </alternativeName>
</protein>
<comment type="pathway">
    <text evidence="5">tRNA modification; tRNA-queuosine biosynthesis.</text>
</comment>
<comment type="function">
    <text evidence="5">Catalyzes the NADPH-dependent reduction of 7-cyano-7-deazaguanine (preQ0) to 7-aminomethyl-7-deazaguanine (preQ1).</text>
</comment>
<gene>
    <name evidence="5 6" type="primary">queF</name>
    <name evidence="6" type="ORF">ENG67_05065</name>
</gene>
<dbReference type="InterPro" id="IPR043133">
    <property type="entry name" value="GTP-CH-I_C/QueF"/>
</dbReference>
<dbReference type="InterPro" id="IPR029500">
    <property type="entry name" value="QueF"/>
</dbReference>
<evidence type="ECO:0000256" key="1">
    <source>
        <dbReference type="ARBA" id="ARBA00022490"/>
    </source>
</evidence>
<dbReference type="EC" id="1.7.1.13" evidence="5"/>
<dbReference type="GO" id="GO:0005737">
    <property type="term" value="C:cytoplasm"/>
    <property type="evidence" value="ECO:0007669"/>
    <property type="project" value="UniProtKB-SubCell"/>
</dbReference>
<dbReference type="AlphaFoldDB" id="A0A7C1B476"/>
<dbReference type="EMBL" id="DRBW01000190">
    <property type="protein sequence ID" value="HDM90559.1"/>
    <property type="molecule type" value="Genomic_DNA"/>
</dbReference>
<dbReference type="SUPFAM" id="SSF55620">
    <property type="entry name" value="Tetrahydrobiopterin biosynthesis enzymes-like"/>
    <property type="match status" value="1"/>
</dbReference>
<feature type="binding site" evidence="5">
    <location>
        <begin position="103"/>
        <end position="104"/>
    </location>
    <ligand>
        <name>substrate</name>
    </ligand>
</feature>
<dbReference type="GO" id="GO:0008616">
    <property type="term" value="P:tRNA queuosine(34) biosynthetic process"/>
    <property type="evidence" value="ECO:0007669"/>
    <property type="project" value="UniProtKB-UniRule"/>
</dbReference>
<feature type="binding site" evidence="5">
    <location>
        <begin position="84"/>
        <end position="86"/>
    </location>
    <ligand>
        <name>substrate</name>
    </ligand>
</feature>
<evidence type="ECO:0000256" key="2">
    <source>
        <dbReference type="ARBA" id="ARBA00022785"/>
    </source>
</evidence>
<dbReference type="UniPathway" id="UPA00392"/>
<dbReference type="Pfam" id="PF14489">
    <property type="entry name" value="QueF"/>
    <property type="match status" value="1"/>
</dbReference>
<proteinExistence type="inferred from homology"/>
<dbReference type="Gene3D" id="3.30.1130.10">
    <property type="match status" value="1"/>
</dbReference>
<evidence type="ECO:0000256" key="4">
    <source>
        <dbReference type="ARBA" id="ARBA00023002"/>
    </source>
</evidence>
<feature type="active site" description="Thioimide intermediate" evidence="5">
    <location>
        <position position="62"/>
    </location>
</feature>
<keyword evidence="4 5" id="KW-0560">Oxidoreductase</keyword>
<feature type="active site" description="Proton donor" evidence="5">
    <location>
        <position position="69"/>
    </location>
</feature>
<dbReference type="InterPro" id="IPR016856">
    <property type="entry name" value="QueF_type1"/>
</dbReference>
<dbReference type="PANTHER" id="PTHR34354:SF1">
    <property type="entry name" value="NADPH-DEPENDENT 7-CYANO-7-DEAZAGUANINE REDUCTASE"/>
    <property type="match status" value="1"/>
</dbReference>
<accession>A0A7C1B476</accession>
<reference evidence="6" key="1">
    <citation type="journal article" date="2020" name="mSystems">
        <title>Genome- and Community-Level Interaction Insights into Carbon Utilization and Element Cycling Functions of Hydrothermarchaeota in Hydrothermal Sediment.</title>
        <authorList>
            <person name="Zhou Z."/>
            <person name="Liu Y."/>
            <person name="Xu W."/>
            <person name="Pan J."/>
            <person name="Luo Z.H."/>
            <person name="Li M."/>
        </authorList>
    </citation>
    <scope>NUCLEOTIDE SEQUENCE [LARGE SCALE GENOMIC DNA]</scope>
    <source>
        <strain evidence="6">HyVt-237</strain>
    </source>
</reference>
<evidence type="ECO:0000313" key="6">
    <source>
        <dbReference type="EMBL" id="HDM90559.1"/>
    </source>
</evidence>